<comment type="caution">
    <text evidence="1">The sequence shown here is derived from an EMBL/GenBank/DDBJ whole genome shotgun (WGS) entry which is preliminary data.</text>
</comment>
<organism evidence="1">
    <name type="scientific">Tanacetum cinerariifolium</name>
    <name type="common">Dalmatian daisy</name>
    <name type="synonym">Chrysanthemum cinerariifolium</name>
    <dbReference type="NCBI Taxonomy" id="118510"/>
    <lineage>
        <taxon>Eukaryota</taxon>
        <taxon>Viridiplantae</taxon>
        <taxon>Streptophyta</taxon>
        <taxon>Embryophyta</taxon>
        <taxon>Tracheophyta</taxon>
        <taxon>Spermatophyta</taxon>
        <taxon>Magnoliopsida</taxon>
        <taxon>eudicotyledons</taxon>
        <taxon>Gunneridae</taxon>
        <taxon>Pentapetalae</taxon>
        <taxon>asterids</taxon>
        <taxon>campanulids</taxon>
        <taxon>Asterales</taxon>
        <taxon>Asteraceae</taxon>
        <taxon>Asteroideae</taxon>
        <taxon>Anthemideae</taxon>
        <taxon>Anthemidinae</taxon>
        <taxon>Tanacetum</taxon>
    </lineage>
</organism>
<sequence length="72" mass="7875">MLCDAPILALPEGPDDFVVYCDVSNQGKANVAADALSRKERAKPRRVRAMSMTIHSSIKAKILEAQSEAFKN</sequence>
<dbReference type="AlphaFoldDB" id="A0A699UKU8"/>
<proteinExistence type="predicted"/>
<keyword evidence="1" id="KW-0808">Transferase</keyword>
<gene>
    <name evidence="1" type="ORF">Tci_893935</name>
</gene>
<feature type="non-terminal residue" evidence="1">
    <location>
        <position position="72"/>
    </location>
</feature>
<keyword evidence="1" id="KW-0548">Nucleotidyltransferase</keyword>
<protein>
    <submittedName>
        <fullName evidence="1">Reverse transcriptase domain-containing protein</fullName>
    </submittedName>
</protein>
<name>A0A699UKU8_TANCI</name>
<reference evidence="1" key="1">
    <citation type="journal article" date="2019" name="Sci. Rep.">
        <title>Draft genome of Tanacetum cinerariifolium, the natural source of mosquito coil.</title>
        <authorList>
            <person name="Yamashiro T."/>
            <person name="Shiraishi A."/>
            <person name="Satake H."/>
            <person name="Nakayama K."/>
        </authorList>
    </citation>
    <scope>NUCLEOTIDE SEQUENCE</scope>
</reference>
<evidence type="ECO:0000313" key="1">
    <source>
        <dbReference type="EMBL" id="GFD21966.1"/>
    </source>
</evidence>
<dbReference type="EMBL" id="BKCJ011333603">
    <property type="protein sequence ID" value="GFD21966.1"/>
    <property type="molecule type" value="Genomic_DNA"/>
</dbReference>
<accession>A0A699UKU8</accession>
<dbReference type="GO" id="GO:0003964">
    <property type="term" value="F:RNA-directed DNA polymerase activity"/>
    <property type="evidence" value="ECO:0007669"/>
    <property type="project" value="UniProtKB-KW"/>
</dbReference>
<keyword evidence="1" id="KW-0695">RNA-directed DNA polymerase</keyword>